<dbReference type="SFLD" id="SFLDS00003">
    <property type="entry name" value="Haloacid_Dehalogenase"/>
    <property type="match status" value="1"/>
</dbReference>
<dbReference type="InterPro" id="IPR041492">
    <property type="entry name" value="HAD_2"/>
</dbReference>
<keyword evidence="2" id="KW-1185">Reference proteome</keyword>
<name>A0A366HY27_9FIRM</name>
<dbReference type="InterPro" id="IPR050155">
    <property type="entry name" value="HAD-like_hydrolase_sf"/>
</dbReference>
<dbReference type="InterPro" id="IPR006439">
    <property type="entry name" value="HAD-SF_hydro_IA"/>
</dbReference>
<dbReference type="Gene3D" id="3.40.50.1000">
    <property type="entry name" value="HAD superfamily/HAD-like"/>
    <property type="match status" value="1"/>
</dbReference>
<evidence type="ECO:0000313" key="2">
    <source>
        <dbReference type="Proteomes" id="UP000253490"/>
    </source>
</evidence>
<gene>
    <name evidence="1" type="ORF">DES36_12128</name>
</gene>
<comment type="caution">
    <text evidence="1">The sequence shown here is derived from an EMBL/GenBank/DDBJ whole genome shotgun (WGS) entry which is preliminary data.</text>
</comment>
<dbReference type="PANTHER" id="PTHR43434">
    <property type="entry name" value="PHOSPHOGLYCOLATE PHOSPHATASE"/>
    <property type="match status" value="1"/>
</dbReference>
<dbReference type="EMBL" id="QNRX01000021">
    <property type="protein sequence ID" value="RBP58745.1"/>
    <property type="molecule type" value="Genomic_DNA"/>
</dbReference>
<dbReference type="GO" id="GO:0006281">
    <property type="term" value="P:DNA repair"/>
    <property type="evidence" value="ECO:0007669"/>
    <property type="project" value="TreeGrafter"/>
</dbReference>
<dbReference type="Gene3D" id="1.10.150.240">
    <property type="entry name" value="Putative phosphatase, domain 2"/>
    <property type="match status" value="1"/>
</dbReference>
<dbReference type="Proteomes" id="UP000253490">
    <property type="component" value="Unassembled WGS sequence"/>
</dbReference>
<dbReference type="InterPro" id="IPR036412">
    <property type="entry name" value="HAD-like_sf"/>
</dbReference>
<dbReference type="PANTHER" id="PTHR43434:SF13">
    <property type="entry name" value="PHOSPHOGLYCOLATE PHOSPHATASE"/>
    <property type="match status" value="1"/>
</dbReference>
<accession>A0A366HY27</accession>
<evidence type="ECO:0000313" key="1">
    <source>
        <dbReference type="EMBL" id="RBP58745.1"/>
    </source>
</evidence>
<dbReference type="AlphaFoldDB" id="A0A366HY27"/>
<dbReference type="SFLD" id="SFLDG01129">
    <property type="entry name" value="C1.5:_HAD__Beta-PGM__Phosphata"/>
    <property type="match status" value="1"/>
</dbReference>
<dbReference type="GO" id="GO:0008967">
    <property type="term" value="F:phosphoglycolate phosphatase activity"/>
    <property type="evidence" value="ECO:0007669"/>
    <property type="project" value="TreeGrafter"/>
</dbReference>
<dbReference type="OrthoDB" id="9807630at2"/>
<dbReference type="RefSeq" id="WP_113921625.1">
    <property type="nucleotide sequence ID" value="NZ_QNRX01000021.1"/>
</dbReference>
<dbReference type="Pfam" id="PF13419">
    <property type="entry name" value="HAD_2"/>
    <property type="match status" value="1"/>
</dbReference>
<organism evidence="1 2">
    <name type="scientific">Alkalibaculum bacchi</name>
    <dbReference type="NCBI Taxonomy" id="645887"/>
    <lineage>
        <taxon>Bacteria</taxon>
        <taxon>Bacillati</taxon>
        <taxon>Bacillota</taxon>
        <taxon>Clostridia</taxon>
        <taxon>Eubacteriales</taxon>
        <taxon>Eubacteriaceae</taxon>
        <taxon>Alkalibaculum</taxon>
    </lineage>
</organism>
<dbReference type="InterPro" id="IPR023198">
    <property type="entry name" value="PGP-like_dom2"/>
</dbReference>
<sequence>MTYKCVIFDFDGTIADTEHHVFDIYNQLAEKYRYKRMSKDDVQGAKSLSFWEFVKSIGVSYIHLPRLLKEGQHLLKGSIETVEPFQDNMKDILLEIKQKVDLMGILTANSTKNVQMFLSNHDLELFDFIESSTFTGKKRKINSLCKKYKLSKEEILYVGDEIRDIHACNDADVKCAVVTWGYNYLETLRAHRPDYIITDLSDLIKIIS</sequence>
<dbReference type="GO" id="GO:0005829">
    <property type="term" value="C:cytosol"/>
    <property type="evidence" value="ECO:0007669"/>
    <property type="project" value="TreeGrafter"/>
</dbReference>
<dbReference type="InterPro" id="IPR023214">
    <property type="entry name" value="HAD_sf"/>
</dbReference>
<dbReference type="SUPFAM" id="SSF56784">
    <property type="entry name" value="HAD-like"/>
    <property type="match status" value="1"/>
</dbReference>
<protein>
    <submittedName>
        <fullName evidence="1">Phosphoglycolate phosphatase</fullName>
    </submittedName>
</protein>
<dbReference type="NCBIfam" id="TIGR01549">
    <property type="entry name" value="HAD-SF-IA-v1"/>
    <property type="match status" value="1"/>
</dbReference>
<proteinExistence type="predicted"/>
<reference evidence="1 2" key="1">
    <citation type="submission" date="2018-06" db="EMBL/GenBank/DDBJ databases">
        <title>Genomic Encyclopedia of Type Strains, Phase IV (KMG-IV): sequencing the most valuable type-strain genomes for metagenomic binning, comparative biology and taxonomic classification.</title>
        <authorList>
            <person name="Goeker M."/>
        </authorList>
    </citation>
    <scope>NUCLEOTIDE SEQUENCE [LARGE SCALE GENOMIC DNA]</scope>
    <source>
        <strain evidence="1 2">DSM 22112</strain>
    </source>
</reference>